<dbReference type="PANTHER" id="PTHR43708">
    <property type="entry name" value="CONSERVED EXPRESSED OXIDOREDUCTASE (EUROFUNG)"/>
    <property type="match status" value="1"/>
</dbReference>
<evidence type="ECO:0000259" key="3">
    <source>
        <dbReference type="Pfam" id="PF22725"/>
    </source>
</evidence>
<dbReference type="SUPFAM" id="SSF55347">
    <property type="entry name" value="Glyceraldehyde-3-phosphate dehydrogenase-like, C-terminal domain"/>
    <property type="match status" value="1"/>
</dbReference>
<sequence length="374" mass="41626">MPAPIKTAILGTGIALNHLHWPLLSSLPDMFDVTTVMERKMAGVAKALCGDKIKVVATLDEVINSDVELIVVATSDGSHFEIIKKIFNAGKQHVFSEKPLTYHSAQSEELEALAKAKGKLLGVFQCRRWDGDYLTVKKLVDENRLGALTSYEVFYDFYRPADVAVEGAAPPQGVVHWKDDPAQNAGSIYAVGTHTIDQIYCLFGVPDKILGRTWGVRGSGVQDCFDASFMYPPRPSTDIPFFVRATTNLISPVDPQLKFVVKATKGAYVKYYEDDQWFALDRGEVLADTYGTEVKEHWGTATLVQADGSFKNEVIPTERGDYRQVYREMAEAVWANDPSKNSVQVSSVIQVTKMIEQALKSAKEDRWMIKGKDY</sequence>
<dbReference type="Proteomes" id="UP001642406">
    <property type="component" value="Unassembled WGS sequence"/>
</dbReference>
<name>A0ABP0B7D8_9PEZI</name>
<feature type="domain" description="GFO/IDH/MocA-like oxidoreductase" evidence="3">
    <location>
        <begin position="133"/>
        <end position="267"/>
    </location>
</feature>
<dbReference type="InterPro" id="IPR036291">
    <property type="entry name" value="NAD(P)-bd_dom_sf"/>
</dbReference>
<reference evidence="4 5" key="1">
    <citation type="submission" date="2024-01" db="EMBL/GenBank/DDBJ databases">
        <authorList>
            <person name="Allen C."/>
            <person name="Tagirdzhanova G."/>
        </authorList>
    </citation>
    <scope>NUCLEOTIDE SEQUENCE [LARGE SCALE GENOMIC DNA]</scope>
</reference>
<dbReference type="Pfam" id="PF01408">
    <property type="entry name" value="GFO_IDH_MocA"/>
    <property type="match status" value="1"/>
</dbReference>
<dbReference type="InterPro" id="IPR000683">
    <property type="entry name" value="Gfo/Idh/MocA-like_OxRdtase_N"/>
</dbReference>
<keyword evidence="5" id="KW-1185">Reference proteome</keyword>
<feature type="domain" description="Gfo/Idh/MocA-like oxidoreductase N-terminal" evidence="2">
    <location>
        <begin position="5"/>
        <end position="123"/>
    </location>
</feature>
<evidence type="ECO:0000313" key="5">
    <source>
        <dbReference type="Proteomes" id="UP001642406"/>
    </source>
</evidence>
<accession>A0ABP0B7D8</accession>
<dbReference type="EMBL" id="CAWUHC010000015">
    <property type="protein sequence ID" value="CAK7215484.1"/>
    <property type="molecule type" value="Genomic_DNA"/>
</dbReference>
<evidence type="ECO:0000259" key="2">
    <source>
        <dbReference type="Pfam" id="PF01408"/>
    </source>
</evidence>
<evidence type="ECO:0000256" key="1">
    <source>
        <dbReference type="ARBA" id="ARBA00010928"/>
    </source>
</evidence>
<gene>
    <name evidence="4" type="ORF">SBRCBS47491_002497</name>
</gene>
<dbReference type="PANTHER" id="PTHR43708:SF1">
    <property type="entry name" value="GALACTOSE_LACTOSE METABOLISM REGULATORY PROTEIN GAL80"/>
    <property type="match status" value="1"/>
</dbReference>
<dbReference type="Gene3D" id="3.40.50.720">
    <property type="entry name" value="NAD(P)-binding Rossmann-like Domain"/>
    <property type="match status" value="1"/>
</dbReference>
<protein>
    <recommendedName>
        <fullName evidence="6">NAD binding Rossmann fold oxidoreductase</fullName>
    </recommendedName>
</protein>
<comment type="similarity">
    <text evidence="1">Belongs to the Gfo/Idh/MocA family.</text>
</comment>
<evidence type="ECO:0000313" key="4">
    <source>
        <dbReference type="EMBL" id="CAK7215484.1"/>
    </source>
</evidence>
<organism evidence="4 5">
    <name type="scientific">Sporothrix bragantina</name>
    <dbReference type="NCBI Taxonomy" id="671064"/>
    <lineage>
        <taxon>Eukaryota</taxon>
        <taxon>Fungi</taxon>
        <taxon>Dikarya</taxon>
        <taxon>Ascomycota</taxon>
        <taxon>Pezizomycotina</taxon>
        <taxon>Sordariomycetes</taxon>
        <taxon>Sordariomycetidae</taxon>
        <taxon>Ophiostomatales</taxon>
        <taxon>Ophiostomataceae</taxon>
        <taxon>Sporothrix</taxon>
    </lineage>
</organism>
<dbReference type="InterPro" id="IPR055170">
    <property type="entry name" value="GFO_IDH_MocA-like_dom"/>
</dbReference>
<dbReference type="InterPro" id="IPR051317">
    <property type="entry name" value="Gfo/Idh/MocA_oxidoreduct"/>
</dbReference>
<proteinExistence type="inferred from homology"/>
<dbReference type="Pfam" id="PF22725">
    <property type="entry name" value="GFO_IDH_MocA_C3"/>
    <property type="match status" value="1"/>
</dbReference>
<evidence type="ECO:0008006" key="6">
    <source>
        <dbReference type="Google" id="ProtNLM"/>
    </source>
</evidence>
<dbReference type="Gene3D" id="3.30.360.10">
    <property type="entry name" value="Dihydrodipicolinate Reductase, domain 2"/>
    <property type="match status" value="1"/>
</dbReference>
<dbReference type="SUPFAM" id="SSF51735">
    <property type="entry name" value="NAD(P)-binding Rossmann-fold domains"/>
    <property type="match status" value="1"/>
</dbReference>
<comment type="caution">
    <text evidence="4">The sequence shown here is derived from an EMBL/GenBank/DDBJ whole genome shotgun (WGS) entry which is preliminary data.</text>
</comment>